<evidence type="ECO:0000256" key="7">
    <source>
        <dbReference type="ARBA" id="ARBA00022822"/>
    </source>
</evidence>
<dbReference type="EC" id="5.3.1.24" evidence="4 10"/>
<dbReference type="KEGG" id="bacg:D2962_16835"/>
<dbReference type="InterPro" id="IPR044643">
    <property type="entry name" value="TrpF_fam"/>
</dbReference>
<evidence type="ECO:0000313" key="12">
    <source>
        <dbReference type="EMBL" id="AYO32042.1"/>
    </source>
</evidence>
<name>A0A3G2R971_9FIRM</name>
<evidence type="ECO:0000256" key="10">
    <source>
        <dbReference type="HAMAP-Rule" id="MF_00135"/>
    </source>
</evidence>
<dbReference type="AlphaFoldDB" id="A0A3G2R971"/>
<accession>A0A3G2R971</accession>
<dbReference type="InterPro" id="IPR001240">
    <property type="entry name" value="PRAI_dom"/>
</dbReference>
<dbReference type="PANTHER" id="PTHR42894:SF1">
    <property type="entry name" value="N-(5'-PHOSPHORIBOSYL)ANTHRANILATE ISOMERASE"/>
    <property type="match status" value="1"/>
</dbReference>
<dbReference type="EMBL" id="CP033169">
    <property type="protein sequence ID" value="AYO32042.1"/>
    <property type="molecule type" value="Genomic_DNA"/>
</dbReference>
<dbReference type="Gene3D" id="3.20.20.70">
    <property type="entry name" value="Aldolase class I"/>
    <property type="match status" value="1"/>
</dbReference>
<dbReference type="Proteomes" id="UP000280960">
    <property type="component" value="Chromosome"/>
</dbReference>
<reference evidence="12 13" key="1">
    <citation type="submission" date="2018-10" db="EMBL/GenBank/DDBJ databases">
        <authorList>
            <person name="Zhang X."/>
        </authorList>
    </citation>
    <scope>NUCLEOTIDE SEQUENCE [LARGE SCALE GENOMIC DNA]</scope>
    <source>
        <strain evidence="12 13">SK-G1</strain>
    </source>
</reference>
<evidence type="ECO:0000256" key="5">
    <source>
        <dbReference type="ARBA" id="ARBA00022272"/>
    </source>
</evidence>
<evidence type="ECO:0000259" key="11">
    <source>
        <dbReference type="Pfam" id="PF00697"/>
    </source>
</evidence>
<dbReference type="GO" id="GO:0004640">
    <property type="term" value="F:phosphoribosylanthranilate isomerase activity"/>
    <property type="evidence" value="ECO:0007669"/>
    <property type="project" value="UniProtKB-UniRule"/>
</dbReference>
<dbReference type="Pfam" id="PF00697">
    <property type="entry name" value="PRAI"/>
    <property type="match status" value="1"/>
</dbReference>
<dbReference type="SUPFAM" id="SSF51366">
    <property type="entry name" value="Ribulose-phoshate binding barrel"/>
    <property type="match status" value="1"/>
</dbReference>
<dbReference type="GO" id="GO:0000162">
    <property type="term" value="P:L-tryptophan biosynthetic process"/>
    <property type="evidence" value="ECO:0007669"/>
    <property type="project" value="UniProtKB-UniRule"/>
</dbReference>
<sequence>MVKVKICGLRRPQDIEYVNRLKVDYAGFVFAPSRRRISFEEAEKLIAALDKAIKKVGVFVNERPDVIMKACEELGLDVIQLHGDEPPESVRGYGRVSVWKAIRVEGADSLKAAEDYEVDGILLDSSVKGLYGGTGLRFDLDLMEGVRLRQPVILAGGLDAGNVREAILKVKPYAVDVSTGVETGGYKDFEKMKKFVERVRSL</sequence>
<keyword evidence="8 10" id="KW-0057">Aromatic amino acid biosynthesis</keyword>
<evidence type="ECO:0000256" key="4">
    <source>
        <dbReference type="ARBA" id="ARBA00012572"/>
    </source>
</evidence>
<comment type="catalytic activity">
    <reaction evidence="1 10">
        <text>N-(5-phospho-beta-D-ribosyl)anthranilate = 1-(2-carboxyphenylamino)-1-deoxy-D-ribulose 5-phosphate</text>
        <dbReference type="Rhea" id="RHEA:21540"/>
        <dbReference type="ChEBI" id="CHEBI:18277"/>
        <dbReference type="ChEBI" id="CHEBI:58613"/>
        <dbReference type="EC" id="5.3.1.24"/>
    </reaction>
</comment>
<dbReference type="CDD" id="cd00405">
    <property type="entry name" value="PRAI"/>
    <property type="match status" value="1"/>
</dbReference>
<evidence type="ECO:0000256" key="2">
    <source>
        <dbReference type="ARBA" id="ARBA00004664"/>
    </source>
</evidence>
<evidence type="ECO:0000256" key="6">
    <source>
        <dbReference type="ARBA" id="ARBA00022605"/>
    </source>
</evidence>
<comment type="pathway">
    <text evidence="2 10">Amino-acid biosynthesis; L-tryptophan biosynthesis; L-tryptophan from chorismate: step 3/5.</text>
</comment>
<evidence type="ECO:0000256" key="8">
    <source>
        <dbReference type="ARBA" id="ARBA00023141"/>
    </source>
</evidence>
<proteinExistence type="inferred from homology"/>
<comment type="similarity">
    <text evidence="3 10">Belongs to the TrpF family.</text>
</comment>
<gene>
    <name evidence="10" type="primary">trpF</name>
    <name evidence="12" type="ORF">D2962_16835</name>
</gene>
<dbReference type="InterPro" id="IPR013785">
    <property type="entry name" value="Aldolase_TIM"/>
</dbReference>
<dbReference type="HAMAP" id="MF_00135">
    <property type="entry name" value="PRAI"/>
    <property type="match status" value="1"/>
</dbReference>
<keyword evidence="9 10" id="KW-0413">Isomerase</keyword>
<dbReference type="RefSeq" id="WP_120766926.1">
    <property type="nucleotide sequence ID" value="NZ_CP033169.1"/>
</dbReference>
<dbReference type="FunFam" id="3.20.20.70:FF:000075">
    <property type="entry name" value="Tryptophan biosynthesis protein TRP1"/>
    <property type="match status" value="1"/>
</dbReference>
<dbReference type="UniPathway" id="UPA00035">
    <property type="reaction ID" value="UER00042"/>
</dbReference>
<dbReference type="PANTHER" id="PTHR42894">
    <property type="entry name" value="N-(5'-PHOSPHORIBOSYL)ANTHRANILATE ISOMERASE"/>
    <property type="match status" value="1"/>
</dbReference>
<evidence type="ECO:0000256" key="1">
    <source>
        <dbReference type="ARBA" id="ARBA00001164"/>
    </source>
</evidence>
<feature type="domain" description="N-(5'phosphoribosyl) anthranilate isomerase (PRAI)" evidence="11">
    <location>
        <begin position="4"/>
        <end position="197"/>
    </location>
</feature>
<organism evidence="12 13">
    <name type="scientific">Biomaibacter acetigenes</name>
    <dbReference type="NCBI Taxonomy" id="2316383"/>
    <lineage>
        <taxon>Bacteria</taxon>
        <taxon>Bacillati</taxon>
        <taxon>Bacillota</taxon>
        <taxon>Clostridia</taxon>
        <taxon>Thermosediminibacterales</taxon>
        <taxon>Tepidanaerobacteraceae</taxon>
        <taxon>Biomaibacter</taxon>
    </lineage>
</organism>
<protein>
    <recommendedName>
        <fullName evidence="5 10">N-(5'-phosphoribosyl)anthranilate isomerase</fullName>
        <shortName evidence="10">PRAI</shortName>
        <ecNumber evidence="4 10">5.3.1.24</ecNumber>
    </recommendedName>
</protein>
<evidence type="ECO:0000256" key="3">
    <source>
        <dbReference type="ARBA" id="ARBA00007571"/>
    </source>
</evidence>
<keyword evidence="7 10" id="KW-0822">Tryptophan biosynthesis</keyword>
<evidence type="ECO:0000313" key="13">
    <source>
        <dbReference type="Proteomes" id="UP000280960"/>
    </source>
</evidence>
<keyword evidence="6 10" id="KW-0028">Amino-acid biosynthesis</keyword>
<evidence type="ECO:0000256" key="9">
    <source>
        <dbReference type="ARBA" id="ARBA00023235"/>
    </source>
</evidence>
<dbReference type="InterPro" id="IPR011060">
    <property type="entry name" value="RibuloseP-bd_barrel"/>
</dbReference>
<keyword evidence="13" id="KW-1185">Reference proteome</keyword>